<keyword evidence="1" id="KW-0812">Transmembrane</keyword>
<evidence type="ECO:0000256" key="1">
    <source>
        <dbReference type="SAM" id="Phobius"/>
    </source>
</evidence>
<feature type="domain" description="Protein O-mannosyl-transferase C-terminal four TM" evidence="3">
    <location>
        <begin position="245"/>
        <end position="433"/>
    </location>
</feature>
<evidence type="ECO:0000313" key="4">
    <source>
        <dbReference type="EMBL" id="CAB4562737.1"/>
    </source>
</evidence>
<feature type="transmembrane region" description="Helical" evidence="1">
    <location>
        <begin position="303"/>
        <end position="324"/>
    </location>
</feature>
<keyword evidence="1" id="KW-1133">Transmembrane helix</keyword>
<dbReference type="EMBL" id="CAEZTL010000010">
    <property type="protein sequence ID" value="CAB4562737.1"/>
    <property type="molecule type" value="Genomic_DNA"/>
</dbReference>
<dbReference type="InterPro" id="IPR038731">
    <property type="entry name" value="RgtA/B/C-like"/>
</dbReference>
<protein>
    <submittedName>
        <fullName evidence="4">Unannotated protein</fullName>
    </submittedName>
</protein>
<organism evidence="4">
    <name type="scientific">freshwater metagenome</name>
    <dbReference type="NCBI Taxonomy" id="449393"/>
    <lineage>
        <taxon>unclassified sequences</taxon>
        <taxon>metagenomes</taxon>
        <taxon>ecological metagenomes</taxon>
    </lineage>
</organism>
<feature type="transmembrane region" description="Helical" evidence="1">
    <location>
        <begin position="112"/>
        <end position="129"/>
    </location>
</feature>
<sequence>MIIAIAPLIIATVVIATASLLLRLFNIASIKTFIFDEVYYVDGARDLLAYGVEVDGSAAEFVVHPPVGKWMIASGIKLFGDNPLGWRIATAVAGSLLILLIAAIVYRLFYSPFLTIIASILMAVDGLALVHSRTALLDNFLALFTLIATYFFIRKSYYWSGLFLGLAIGTKWSGLYFLALFGVIALYRAFTFFDGKNLLKQSSRVFVAFGFIPVVTYLASWSGWFFSDRGWKRDSSSNPLVALKNYHEEILGFHRNLSTPHNYEANPWSWLIQGRPTSFFYETPSGCGADSCSQEVLALGTPLLWWSATIALAVVIGFWIRSIALRRVDPVATVIVTGMAAGYLPWFFFQERTVFGFYSIVFLPFMVLALIYCAQLFLSHQRRKSERSYQLGEIGIIALVAIIAINFIYFLPLYTGELIAYQDWLNRMWLPSWI</sequence>
<dbReference type="Pfam" id="PF16192">
    <property type="entry name" value="PMT_4TMC"/>
    <property type="match status" value="1"/>
</dbReference>
<proteinExistence type="predicted"/>
<dbReference type="PANTHER" id="PTHR10050:SF46">
    <property type="entry name" value="PROTEIN O-MANNOSYL-TRANSFERASE 2"/>
    <property type="match status" value="1"/>
</dbReference>
<dbReference type="GO" id="GO:0012505">
    <property type="term" value="C:endomembrane system"/>
    <property type="evidence" value="ECO:0007669"/>
    <property type="project" value="UniProtKB-SubCell"/>
</dbReference>
<dbReference type="GO" id="GO:0000030">
    <property type="term" value="F:mannosyltransferase activity"/>
    <property type="evidence" value="ECO:0007669"/>
    <property type="project" value="InterPro"/>
</dbReference>
<feature type="transmembrane region" description="Helical" evidence="1">
    <location>
        <begin position="173"/>
        <end position="193"/>
    </location>
</feature>
<dbReference type="UniPathway" id="UPA00378"/>
<feature type="transmembrane region" description="Helical" evidence="1">
    <location>
        <begin position="84"/>
        <end position="106"/>
    </location>
</feature>
<dbReference type="InterPro" id="IPR027005">
    <property type="entry name" value="PMT-like"/>
</dbReference>
<dbReference type="Pfam" id="PF13231">
    <property type="entry name" value="PMT_2"/>
    <property type="match status" value="1"/>
</dbReference>
<feature type="domain" description="Glycosyltransferase RgtA/B/C/D-like" evidence="2">
    <location>
        <begin position="64"/>
        <end position="215"/>
    </location>
</feature>
<feature type="transmembrane region" description="Helical" evidence="1">
    <location>
        <begin position="136"/>
        <end position="153"/>
    </location>
</feature>
<dbReference type="GO" id="GO:0016020">
    <property type="term" value="C:membrane"/>
    <property type="evidence" value="ECO:0007669"/>
    <property type="project" value="InterPro"/>
</dbReference>
<dbReference type="AlphaFoldDB" id="A0A6J6DFB9"/>
<feature type="transmembrane region" description="Helical" evidence="1">
    <location>
        <begin position="6"/>
        <end position="25"/>
    </location>
</feature>
<accession>A0A6J6DFB9</accession>
<reference evidence="4" key="1">
    <citation type="submission" date="2020-05" db="EMBL/GenBank/DDBJ databases">
        <authorList>
            <person name="Chiriac C."/>
            <person name="Salcher M."/>
            <person name="Ghai R."/>
            <person name="Kavagutti S V."/>
        </authorList>
    </citation>
    <scope>NUCLEOTIDE SEQUENCE</scope>
</reference>
<feature type="transmembrane region" description="Helical" evidence="1">
    <location>
        <begin position="205"/>
        <end position="226"/>
    </location>
</feature>
<feature type="transmembrane region" description="Helical" evidence="1">
    <location>
        <begin position="391"/>
        <end position="411"/>
    </location>
</feature>
<evidence type="ECO:0000259" key="2">
    <source>
        <dbReference type="Pfam" id="PF13231"/>
    </source>
</evidence>
<feature type="transmembrane region" description="Helical" evidence="1">
    <location>
        <begin position="331"/>
        <end position="349"/>
    </location>
</feature>
<keyword evidence="1" id="KW-0472">Membrane</keyword>
<feature type="transmembrane region" description="Helical" evidence="1">
    <location>
        <begin position="355"/>
        <end position="379"/>
    </location>
</feature>
<name>A0A6J6DFB9_9ZZZZ</name>
<gene>
    <name evidence="4" type="ORF">UFOPK1683_00217</name>
</gene>
<dbReference type="InterPro" id="IPR032421">
    <property type="entry name" value="PMT_4TMC"/>
</dbReference>
<evidence type="ECO:0000259" key="3">
    <source>
        <dbReference type="Pfam" id="PF16192"/>
    </source>
</evidence>
<dbReference type="PANTHER" id="PTHR10050">
    <property type="entry name" value="DOLICHYL-PHOSPHATE-MANNOSE--PROTEIN MANNOSYLTRANSFERASE"/>
    <property type="match status" value="1"/>
</dbReference>
<dbReference type="GO" id="GO:0006493">
    <property type="term" value="P:protein O-linked glycosylation"/>
    <property type="evidence" value="ECO:0007669"/>
    <property type="project" value="InterPro"/>
</dbReference>